<feature type="compositionally biased region" description="Polar residues" evidence="14">
    <location>
        <begin position="1499"/>
        <end position="1509"/>
    </location>
</feature>
<dbReference type="PANTHER" id="PTHR16171:SF7">
    <property type="entry name" value="DNA REPAIR PROTEIN RAD2"/>
    <property type="match status" value="1"/>
</dbReference>
<evidence type="ECO:0000256" key="8">
    <source>
        <dbReference type="ARBA" id="ARBA00022801"/>
    </source>
</evidence>
<evidence type="ECO:0000259" key="15">
    <source>
        <dbReference type="SMART" id="SM00484"/>
    </source>
</evidence>
<keyword evidence="6" id="KW-0255">Endonuclease</keyword>
<comment type="caution">
    <text evidence="17">The sequence shown here is derived from an EMBL/GenBank/DDBJ whole genome shotgun (WGS) entry which is preliminary data.</text>
</comment>
<dbReference type="GO" id="GO:0006289">
    <property type="term" value="P:nucleotide-excision repair"/>
    <property type="evidence" value="ECO:0007669"/>
    <property type="project" value="InterPro"/>
</dbReference>
<comment type="subcellular location">
    <subcellularLocation>
        <location evidence="2">Nucleus</location>
    </subcellularLocation>
</comment>
<feature type="compositionally biased region" description="Basic and acidic residues" evidence="14">
    <location>
        <begin position="718"/>
        <end position="730"/>
    </location>
</feature>
<accession>A0AAW1QB89</accession>
<dbReference type="FunFam" id="1.10.150.20:FF:000030">
    <property type="entry name" value="Flap endonuclease GEN-like 1"/>
    <property type="match status" value="1"/>
</dbReference>
<evidence type="ECO:0000256" key="9">
    <source>
        <dbReference type="ARBA" id="ARBA00022842"/>
    </source>
</evidence>
<dbReference type="PRINTS" id="PR00853">
    <property type="entry name" value="XPGRADSUPER"/>
</dbReference>
<feature type="compositionally biased region" description="Basic residues" evidence="14">
    <location>
        <begin position="1456"/>
        <end position="1465"/>
    </location>
</feature>
<evidence type="ECO:0000256" key="5">
    <source>
        <dbReference type="ARBA" id="ARBA00022723"/>
    </source>
</evidence>
<feature type="compositionally biased region" description="Acidic residues" evidence="14">
    <location>
        <begin position="448"/>
        <end position="464"/>
    </location>
</feature>
<evidence type="ECO:0000256" key="7">
    <source>
        <dbReference type="ARBA" id="ARBA00022763"/>
    </source>
</evidence>
<feature type="compositionally biased region" description="Polar residues" evidence="14">
    <location>
        <begin position="188"/>
        <end position="206"/>
    </location>
</feature>
<evidence type="ECO:0000256" key="13">
    <source>
        <dbReference type="SAM" id="Coils"/>
    </source>
</evidence>
<reference evidence="17 18" key="1">
    <citation type="journal article" date="2024" name="Nat. Commun.">
        <title>Phylogenomics reveals the evolutionary origins of lichenization in chlorophyte algae.</title>
        <authorList>
            <person name="Puginier C."/>
            <person name="Libourel C."/>
            <person name="Otte J."/>
            <person name="Skaloud P."/>
            <person name="Haon M."/>
            <person name="Grisel S."/>
            <person name="Petersen M."/>
            <person name="Berrin J.G."/>
            <person name="Delaux P.M."/>
            <person name="Dal Grande F."/>
            <person name="Keller J."/>
        </authorList>
    </citation>
    <scope>NUCLEOTIDE SEQUENCE [LARGE SCALE GENOMIC DNA]</scope>
    <source>
        <strain evidence="17 18">SAG 2145</strain>
    </source>
</reference>
<feature type="compositionally biased region" description="Low complexity" evidence="14">
    <location>
        <begin position="706"/>
        <end position="717"/>
    </location>
</feature>
<evidence type="ECO:0000256" key="4">
    <source>
        <dbReference type="ARBA" id="ARBA00022722"/>
    </source>
</evidence>
<dbReference type="PROSITE" id="PS00842">
    <property type="entry name" value="XPG_2"/>
    <property type="match status" value="1"/>
</dbReference>
<evidence type="ECO:0000256" key="2">
    <source>
        <dbReference type="ARBA" id="ARBA00004123"/>
    </source>
</evidence>
<feature type="compositionally biased region" description="Basic and acidic residues" evidence="14">
    <location>
        <begin position="879"/>
        <end position="888"/>
    </location>
</feature>
<dbReference type="Pfam" id="PF00752">
    <property type="entry name" value="XPG_N"/>
    <property type="match status" value="1"/>
</dbReference>
<evidence type="ECO:0000313" key="17">
    <source>
        <dbReference type="EMBL" id="KAK9819017.1"/>
    </source>
</evidence>
<sequence>MGVQGLWSLLEPVGRRVNIEALSNKKVAVDASIWLVQFIKAMRDEKGEMLRNAHLVGFFRRICRLLFHRIRPVFVFDGATPALKRRTTIARRRRREQQTAKLRKTAEKMLMAQLRKHALSQANQHMSEEAMPGLGAKETLEAVRAAMQQDTPGPDPLRPGGPDEDLAAFANDLQDVPEADDPEAAKLQNDSTVKVDSPPADSQQEGSRPHKKRKLVKAGARAQQDNASAMPGVEDLGEDANIAAVMGAEMDAQYADDPQAEDRLEELSDGAAFDEEEQGSEGSEEEEESDEEGEELMLPEGSTELDPEVLGTLPPSMQLEFMDKMRERMVSENREQFQARTGIPIDFSTFQMQQYLKASAFRRQMDKIKDAMNAKARLGESGVQTRRIAAQPGREYILHHDAPAGPAPSAASALSSNPAGVMDISLDLPAGERDLANLLAGGGQEGGGVEEDEEVEWENADENDGGSQPSSRPSSAAKPLHWRERARQRQKYWSLSHGFQFGRKLGDWGKDDENEDVAAIVHAAEAEDEELQEAIRQSLVEPGGGSPKGSVIAARAQQLLEAGEHQEASGRGSQVADRLRHIIALAGDDDDDGEEAQTNDAEDGEAASQEDQPHRAGSAAAKDPSQMPSNVQPGMRQPACSKHSQPPITQSPTAEGTALQDPLANRLEVADAEQAGGLQASRDQPTSTIDLADVAEPALAAAAEASADAAGAAAEVALPHKTEGDRATDEAALARKAKAAVIAADAAPGQLAANQFREPAADVEAAADVGTAGSKSASRHKKRSTGKAAVAADASSRQAVGDNMPSEPSVSIPPNSDAVPAGIPQPTLQGQPISSANNVASSDRLPKGAREPTPGAQPIKETANKLERKQAPSLAPSKKAGDVQDMKDGAVPSLGSLDFSGLAGMNVFKKRGAASPGTSSRASEPPPAGSKSAAANELQDGSALSEALAATQPVDTALRPESPFHAKQPVPQEGPAASGEEAALGAAESKPDAYLQEGTAMGTVPDHLRDQNSNDAMPDIEKDAAGYRAADGSQNRSGRRQAAETQSAEESRIEDKQPDPEGVLADDPIADAAQRDEKKQPLAHPGPEALSQNAQVMDDLQEAKEEKPAQEDTAIVAAGLEGAGPSLDIDEELRILEDEAQALQAEQKRQTRNADAPTNEMYGECMELLQMFGLPYIIAPMEAEAQCAWLDYNNLVDGVVTDDNDVFLFGGRHVYRNIFESRKYVEEYRTDDIERELGMDRQQLIQLGLLLGSDYSEGVAGVGIVNAIEIVHAFQPVGGLAAFRQWVHTPDEDLVAAAQALQGPAPRPSSDVPDQTDKAGDTAELAKFKRDHRGAKRNWDLAPTFPSRAVEDAYMKARVDDAKDSFFFGRPDLQLLQRFCFDRFGWGQAEVDKLLLPVLKAYDERQNQMTMDSYLSFSQRFAKFKSKRLQKAVTGITGVHDPELNLGDLSDPSKKGAAKGRKRKAAPAAIPEEPVDEAALLDLEMADGDVAPGGAPEGSMQSVLDSTPAATAPKSSRGRSKGKAAAAAVHGGTKGQRGTGRAQRPPARGRAGRRGGRGRAAQRQAEQEQGSAGSSSNEEAGDPHPPLSKGAVKRSLRKSARVDSYADDSAAKAEGVLAEIGSSNPLSSARLQLAQLPHRLSARASCRRLLPPRLQACCWQVQLWHAQLTSCRRPPSANKPGQPATEDKLPTNPSNSGQPAGTDNKDELAQQSQQPQEFSNKTQLSTSQQFEGKSPTAVGPNPDTAGEGGPGAQAFGNPFKSLGFGPGT</sequence>
<dbReference type="InterPro" id="IPR006085">
    <property type="entry name" value="XPG_DNA_repair_N"/>
</dbReference>
<dbReference type="InterPro" id="IPR001044">
    <property type="entry name" value="XPG/Rad2_eukaryotes"/>
</dbReference>
<evidence type="ECO:0000256" key="1">
    <source>
        <dbReference type="ARBA" id="ARBA00001946"/>
    </source>
</evidence>
<name>A0AAW1QB89_9CHLO</name>
<dbReference type="GO" id="GO:0046872">
    <property type="term" value="F:metal ion binding"/>
    <property type="evidence" value="ECO:0007669"/>
    <property type="project" value="UniProtKB-KW"/>
</dbReference>
<feature type="compositionally biased region" description="Polar residues" evidence="14">
    <location>
        <begin position="1691"/>
        <end position="1701"/>
    </location>
</feature>
<dbReference type="SUPFAM" id="SSF47807">
    <property type="entry name" value="5' to 3' exonuclease, C-terminal subdomain"/>
    <property type="match status" value="1"/>
</dbReference>
<feature type="compositionally biased region" description="Low complexity" evidence="14">
    <location>
        <begin position="788"/>
        <end position="800"/>
    </location>
</feature>
<proteinExistence type="inferred from homology"/>
<feature type="compositionally biased region" description="Polar residues" evidence="14">
    <location>
        <begin position="1709"/>
        <end position="1731"/>
    </location>
</feature>
<feature type="region of interest" description="Disordered" evidence="14">
    <location>
        <begin position="186"/>
        <end position="235"/>
    </location>
</feature>
<feature type="region of interest" description="Disordered" evidence="14">
    <location>
        <begin position="248"/>
        <end position="313"/>
    </location>
</feature>
<keyword evidence="8" id="KW-0378">Hydrolase</keyword>
<feature type="region of interest" description="Disordered" evidence="14">
    <location>
        <begin position="706"/>
        <end position="730"/>
    </location>
</feature>
<evidence type="ECO:0000313" key="18">
    <source>
        <dbReference type="Proteomes" id="UP001438707"/>
    </source>
</evidence>
<comment type="similarity">
    <text evidence="12">Belongs to the XPG/RAD2 endonuclease family. GEN subfamily.</text>
</comment>
<dbReference type="InterPro" id="IPR029060">
    <property type="entry name" value="PIN-like_dom_sf"/>
</dbReference>
<feature type="domain" description="XPG-I" evidence="15">
    <location>
        <begin position="1170"/>
        <end position="1239"/>
    </location>
</feature>
<gene>
    <name evidence="17" type="ORF">WJX74_004467</name>
</gene>
<keyword evidence="18" id="KW-1185">Reference proteome</keyword>
<feature type="region of interest" description="Disordered" evidence="14">
    <location>
        <begin position="1487"/>
        <end position="1595"/>
    </location>
</feature>
<feature type="region of interest" description="Disordered" evidence="14">
    <location>
        <begin position="438"/>
        <end position="483"/>
    </location>
</feature>
<keyword evidence="5" id="KW-0479">Metal-binding</keyword>
<dbReference type="GO" id="GO:0003697">
    <property type="term" value="F:single-stranded DNA binding"/>
    <property type="evidence" value="ECO:0007669"/>
    <property type="project" value="InterPro"/>
</dbReference>
<dbReference type="Proteomes" id="UP001438707">
    <property type="component" value="Unassembled WGS sequence"/>
</dbReference>
<dbReference type="InterPro" id="IPR006084">
    <property type="entry name" value="XPG/Rad2"/>
</dbReference>
<evidence type="ECO:0000256" key="10">
    <source>
        <dbReference type="ARBA" id="ARBA00023204"/>
    </source>
</evidence>
<dbReference type="SMART" id="SM00484">
    <property type="entry name" value="XPGI"/>
    <property type="match status" value="1"/>
</dbReference>
<dbReference type="CDD" id="cd09868">
    <property type="entry name" value="PIN_XPG_RAD2"/>
    <property type="match status" value="2"/>
</dbReference>
<feature type="region of interest" description="Disordered" evidence="14">
    <location>
        <begin position="910"/>
        <end position="1092"/>
    </location>
</feature>
<dbReference type="InterPro" id="IPR008918">
    <property type="entry name" value="HhH2"/>
</dbReference>
<dbReference type="GO" id="GO:0048256">
    <property type="term" value="F:flap endonuclease activity"/>
    <property type="evidence" value="ECO:0007669"/>
    <property type="project" value="UniProtKB-ARBA"/>
</dbReference>
<dbReference type="SMART" id="SM00279">
    <property type="entry name" value="HhH2"/>
    <property type="match status" value="1"/>
</dbReference>
<evidence type="ECO:0000256" key="11">
    <source>
        <dbReference type="ARBA" id="ARBA00023242"/>
    </source>
</evidence>
<feature type="region of interest" description="Disordered" evidence="14">
    <location>
        <begin position="1440"/>
        <end position="1474"/>
    </location>
</feature>
<feature type="compositionally biased region" description="Polar residues" evidence="14">
    <location>
        <begin position="642"/>
        <end position="654"/>
    </location>
</feature>
<feature type="compositionally biased region" description="Acidic residues" evidence="14">
    <location>
        <begin position="267"/>
        <end position="307"/>
    </location>
</feature>
<feature type="compositionally biased region" description="Basic and acidic residues" evidence="14">
    <location>
        <begin position="1049"/>
        <end position="1059"/>
    </location>
</feature>
<dbReference type="PRINTS" id="PR00066">
    <property type="entry name" value="XRODRMPGMNTG"/>
</dbReference>
<dbReference type="PANTHER" id="PTHR16171">
    <property type="entry name" value="DNA REPAIR PROTEIN COMPLEMENTING XP-G CELLS-RELATED"/>
    <property type="match status" value="1"/>
</dbReference>
<evidence type="ECO:0000259" key="16">
    <source>
        <dbReference type="SMART" id="SM00485"/>
    </source>
</evidence>
<feature type="compositionally biased region" description="Low complexity" evidence="14">
    <location>
        <begin position="762"/>
        <end position="773"/>
    </location>
</feature>
<dbReference type="EMBL" id="JALJOS010000051">
    <property type="protein sequence ID" value="KAK9819017.1"/>
    <property type="molecule type" value="Genomic_DNA"/>
</dbReference>
<dbReference type="Gene3D" id="3.40.50.1010">
    <property type="entry name" value="5'-nuclease"/>
    <property type="match status" value="2"/>
</dbReference>
<comment type="cofactor">
    <cofactor evidence="1">
        <name>Mg(2+)</name>
        <dbReference type="ChEBI" id="CHEBI:18420"/>
    </cofactor>
</comment>
<evidence type="ECO:0000256" key="3">
    <source>
        <dbReference type="ARBA" id="ARBA00005283"/>
    </source>
</evidence>
<dbReference type="Gene3D" id="1.10.150.20">
    <property type="entry name" value="5' to 3' exonuclease, C-terminal subdomain"/>
    <property type="match status" value="1"/>
</dbReference>
<feature type="compositionally biased region" description="Low complexity" evidence="14">
    <location>
        <begin position="973"/>
        <end position="988"/>
    </location>
</feature>
<feature type="region of interest" description="Disordered" evidence="14">
    <location>
        <begin position="1671"/>
        <end position="1768"/>
    </location>
</feature>
<dbReference type="SMART" id="SM00485">
    <property type="entry name" value="XPGN"/>
    <property type="match status" value="1"/>
</dbReference>
<feature type="region of interest" description="Disordered" evidence="14">
    <location>
        <begin position="581"/>
        <end position="691"/>
    </location>
</feature>
<keyword evidence="13" id="KW-0175">Coiled coil</keyword>
<protein>
    <recommendedName>
        <fullName evidence="19">DNA repair protein UVH3</fullName>
    </recommendedName>
</protein>
<keyword evidence="11" id="KW-0539">Nucleus</keyword>
<keyword evidence="7" id="KW-0227">DNA damage</keyword>
<feature type="coiled-coil region" evidence="13">
    <location>
        <begin position="1093"/>
        <end position="1153"/>
    </location>
</feature>
<feature type="region of interest" description="Disordered" evidence="14">
    <location>
        <begin position="760"/>
        <end position="898"/>
    </location>
</feature>
<feature type="compositionally biased region" description="Low complexity" evidence="14">
    <location>
        <begin position="1559"/>
        <end position="1578"/>
    </location>
</feature>
<comment type="similarity">
    <text evidence="3">Belongs to the XPG/RAD2 endonuclease family. XPG subfamily.</text>
</comment>
<dbReference type="Pfam" id="PF00867">
    <property type="entry name" value="XPG_I"/>
    <property type="match status" value="1"/>
</dbReference>
<evidence type="ECO:0000256" key="14">
    <source>
        <dbReference type="SAM" id="MobiDB-lite"/>
    </source>
</evidence>
<evidence type="ECO:0000256" key="12">
    <source>
        <dbReference type="ARBA" id="ARBA00038112"/>
    </source>
</evidence>
<dbReference type="PROSITE" id="PS00841">
    <property type="entry name" value="XPG_1"/>
    <property type="match status" value="1"/>
</dbReference>
<dbReference type="InterPro" id="IPR006086">
    <property type="entry name" value="XPG-I_dom"/>
</dbReference>
<keyword evidence="4" id="KW-0540">Nuclease</keyword>
<evidence type="ECO:0008006" key="19">
    <source>
        <dbReference type="Google" id="ProtNLM"/>
    </source>
</evidence>
<dbReference type="InterPro" id="IPR019974">
    <property type="entry name" value="XPG_CS"/>
</dbReference>
<keyword evidence="10" id="KW-0234">DNA repair</keyword>
<organism evidence="17 18">
    <name type="scientific">Apatococcus lobatus</name>
    <dbReference type="NCBI Taxonomy" id="904363"/>
    <lineage>
        <taxon>Eukaryota</taxon>
        <taxon>Viridiplantae</taxon>
        <taxon>Chlorophyta</taxon>
        <taxon>core chlorophytes</taxon>
        <taxon>Trebouxiophyceae</taxon>
        <taxon>Chlorellales</taxon>
        <taxon>Chlorellaceae</taxon>
        <taxon>Apatococcus</taxon>
    </lineage>
</organism>
<keyword evidence="9" id="KW-0460">Magnesium</keyword>
<feature type="compositionally biased region" description="Low complexity" evidence="14">
    <location>
        <begin position="1539"/>
        <end position="1549"/>
    </location>
</feature>
<dbReference type="SUPFAM" id="SSF88723">
    <property type="entry name" value="PIN domain-like"/>
    <property type="match status" value="1"/>
</dbReference>
<evidence type="ECO:0000256" key="6">
    <source>
        <dbReference type="ARBA" id="ARBA00022759"/>
    </source>
</evidence>
<feature type="compositionally biased region" description="Acidic residues" evidence="14">
    <location>
        <begin position="587"/>
        <end position="605"/>
    </location>
</feature>
<feature type="compositionally biased region" description="Polar residues" evidence="14">
    <location>
        <begin position="465"/>
        <end position="474"/>
    </location>
</feature>
<feature type="compositionally biased region" description="Polar residues" evidence="14">
    <location>
        <begin position="826"/>
        <end position="841"/>
    </location>
</feature>
<feature type="domain" description="XPG N-terminal" evidence="16">
    <location>
        <begin position="1"/>
        <end position="98"/>
    </location>
</feature>
<dbReference type="GO" id="GO:0005634">
    <property type="term" value="C:nucleus"/>
    <property type="evidence" value="ECO:0007669"/>
    <property type="project" value="UniProtKB-SubCell"/>
</dbReference>
<dbReference type="InterPro" id="IPR036279">
    <property type="entry name" value="5-3_exonuclease_C_sf"/>
</dbReference>